<reference evidence="7 8" key="1">
    <citation type="submission" date="2015-04" db="EMBL/GenBank/DDBJ databases">
        <title>Taxonomic description and genome sequence of Salinicoccus sediminis sp. nov., a novel hyper halotolerant bacterium isolated from marine sediment.</title>
        <authorList>
            <person name="Mathan Kumar R."/>
            <person name="Kaur G."/>
            <person name="Kumar N."/>
            <person name="Kumar A."/>
            <person name="Singh N.K."/>
            <person name="Kaur N."/>
            <person name="Mayilraj S."/>
        </authorList>
    </citation>
    <scope>NUCLEOTIDE SEQUENCE [LARGE SCALE GENOMIC DNA]</scope>
    <source>
        <strain evidence="7 8">SV-16</strain>
    </source>
</reference>
<dbReference type="InterPro" id="IPR019108">
    <property type="entry name" value="Caa3_assmbl_CtaG-rel"/>
</dbReference>
<protein>
    <submittedName>
        <fullName evidence="7">Membrane protein</fullName>
    </submittedName>
</protein>
<keyword evidence="2" id="KW-1003">Cell membrane</keyword>
<dbReference type="OrthoDB" id="5024156at2"/>
<keyword evidence="8" id="KW-1185">Reference proteome</keyword>
<sequence>MHVHMGTVDFTSLEALVLILVLSALLLYPVAAFISGRKHKKWPKFRYLFWFLGIIVAAATLTGPLAHMAHESFTGHMIGHLLLGMLAPLLLVFSKPVTLLMRTISVPAARNLSRLLKSRYVQFITNPLVAAILNIGGLYILYMTGLFTLMHSALWLYALVHIHVFLAGYLFTISIVYIDLTSRRHSFLYRAVILVLALGFHKILSKLIYASPPEDVIRQDGETGAMVMYYGGDIVDLALIIILCYQWYRRTAPREGKVMREDVQG</sequence>
<keyword evidence="3 6" id="KW-0812">Transmembrane</keyword>
<dbReference type="GO" id="GO:0005886">
    <property type="term" value="C:plasma membrane"/>
    <property type="evidence" value="ECO:0007669"/>
    <property type="project" value="UniProtKB-SubCell"/>
</dbReference>
<evidence type="ECO:0000256" key="6">
    <source>
        <dbReference type="SAM" id="Phobius"/>
    </source>
</evidence>
<evidence type="ECO:0000256" key="4">
    <source>
        <dbReference type="ARBA" id="ARBA00022989"/>
    </source>
</evidence>
<dbReference type="EMBL" id="LAYZ01000024">
    <property type="protein sequence ID" value="KKK33948.1"/>
    <property type="molecule type" value="Genomic_DNA"/>
</dbReference>
<evidence type="ECO:0000256" key="1">
    <source>
        <dbReference type="ARBA" id="ARBA00004651"/>
    </source>
</evidence>
<feature type="transmembrane region" description="Helical" evidence="6">
    <location>
        <begin position="154"/>
        <end position="180"/>
    </location>
</feature>
<feature type="transmembrane region" description="Helical" evidence="6">
    <location>
        <begin position="229"/>
        <end position="248"/>
    </location>
</feature>
<feature type="transmembrane region" description="Helical" evidence="6">
    <location>
        <begin position="120"/>
        <end position="142"/>
    </location>
</feature>
<comment type="subcellular location">
    <subcellularLocation>
        <location evidence="1">Cell membrane</location>
        <topology evidence="1">Multi-pass membrane protein</topology>
    </subcellularLocation>
</comment>
<keyword evidence="5 6" id="KW-0472">Membrane</keyword>
<accession>A0A0M2SI46</accession>
<evidence type="ECO:0000256" key="3">
    <source>
        <dbReference type="ARBA" id="ARBA00022692"/>
    </source>
</evidence>
<evidence type="ECO:0000313" key="8">
    <source>
        <dbReference type="Proteomes" id="UP000034287"/>
    </source>
</evidence>
<evidence type="ECO:0000256" key="5">
    <source>
        <dbReference type="ARBA" id="ARBA00023136"/>
    </source>
</evidence>
<proteinExistence type="predicted"/>
<name>A0A0M2SI46_9STAP</name>
<dbReference type="STRING" id="1432562.WN59_10115"/>
<keyword evidence="4 6" id="KW-1133">Transmembrane helix</keyword>
<feature type="transmembrane region" description="Helical" evidence="6">
    <location>
        <begin position="47"/>
        <end position="67"/>
    </location>
</feature>
<dbReference type="PATRIC" id="fig|1432562.3.peg.2006"/>
<dbReference type="Proteomes" id="UP000034287">
    <property type="component" value="Unassembled WGS sequence"/>
</dbReference>
<feature type="transmembrane region" description="Helical" evidence="6">
    <location>
        <begin position="187"/>
        <end position="209"/>
    </location>
</feature>
<evidence type="ECO:0000313" key="7">
    <source>
        <dbReference type="EMBL" id="KKK33948.1"/>
    </source>
</evidence>
<dbReference type="AlphaFoldDB" id="A0A0M2SI46"/>
<organism evidence="7 8">
    <name type="scientific">Salinicoccus sediminis</name>
    <dbReference type="NCBI Taxonomy" id="1432562"/>
    <lineage>
        <taxon>Bacteria</taxon>
        <taxon>Bacillati</taxon>
        <taxon>Bacillota</taxon>
        <taxon>Bacilli</taxon>
        <taxon>Bacillales</taxon>
        <taxon>Staphylococcaceae</taxon>
        <taxon>Salinicoccus</taxon>
    </lineage>
</organism>
<dbReference type="Pfam" id="PF09678">
    <property type="entry name" value="Caa3_CtaG"/>
    <property type="match status" value="1"/>
</dbReference>
<gene>
    <name evidence="7" type="ORF">WN59_10115</name>
</gene>
<evidence type="ECO:0000256" key="2">
    <source>
        <dbReference type="ARBA" id="ARBA00022475"/>
    </source>
</evidence>
<comment type="caution">
    <text evidence="7">The sequence shown here is derived from an EMBL/GenBank/DDBJ whole genome shotgun (WGS) entry which is preliminary data.</text>
</comment>
<dbReference type="RefSeq" id="WP_046516753.1">
    <property type="nucleotide sequence ID" value="NZ_LAYZ01000024.1"/>
</dbReference>
<feature type="transmembrane region" description="Helical" evidence="6">
    <location>
        <begin position="15"/>
        <end position="35"/>
    </location>
</feature>